<keyword evidence="3" id="KW-1185">Reference proteome</keyword>
<protein>
    <recommendedName>
        <fullName evidence="1">RmlD-like substrate binding domain-containing protein</fullName>
    </recommendedName>
</protein>
<gene>
    <name evidence="2" type="ORF">BOTBODRAFT_146221</name>
</gene>
<dbReference type="CDD" id="cd05254">
    <property type="entry name" value="dTDP_HR_like_SDR_e"/>
    <property type="match status" value="1"/>
</dbReference>
<dbReference type="InterPro" id="IPR029903">
    <property type="entry name" value="RmlD-like-bd"/>
</dbReference>
<accession>A0A067MCU1</accession>
<feature type="domain" description="RmlD-like substrate binding" evidence="1">
    <location>
        <begin position="4"/>
        <end position="295"/>
    </location>
</feature>
<dbReference type="SUPFAM" id="SSF51735">
    <property type="entry name" value="NAD(P)-binding Rossmann-fold domains"/>
    <property type="match status" value="1"/>
</dbReference>
<reference evidence="3" key="1">
    <citation type="journal article" date="2014" name="Proc. Natl. Acad. Sci. U.S.A.">
        <title>Extensive sampling of basidiomycete genomes demonstrates inadequacy of the white-rot/brown-rot paradigm for wood decay fungi.</title>
        <authorList>
            <person name="Riley R."/>
            <person name="Salamov A.A."/>
            <person name="Brown D.W."/>
            <person name="Nagy L.G."/>
            <person name="Floudas D."/>
            <person name="Held B.W."/>
            <person name="Levasseur A."/>
            <person name="Lombard V."/>
            <person name="Morin E."/>
            <person name="Otillar R."/>
            <person name="Lindquist E.A."/>
            <person name="Sun H."/>
            <person name="LaButti K.M."/>
            <person name="Schmutz J."/>
            <person name="Jabbour D."/>
            <person name="Luo H."/>
            <person name="Baker S.E."/>
            <person name="Pisabarro A.G."/>
            <person name="Walton J.D."/>
            <person name="Blanchette R.A."/>
            <person name="Henrissat B."/>
            <person name="Martin F."/>
            <person name="Cullen D."/>
            <person name="Hibbett D.S."/>
            <person name="Grigoriev I.V."/>
        </authorList>
    </citation>
    <scope>NUCLEOTIDE SEQUENCE [LARGE SCALE GENOMIC DNA]</scope>
    <source>
        <strain evidence="3">FD-172 SS1</strain>
    </source>
</reference>
<dbReference type="InterPro" id="IPR005913">
    <property type="entry name" value="dTDP_dehydrorham_reduct"/>
</dbReference>
<dbReference type="PANTHER" id="PTHR10491">
    <property type="entry name" value="DTDP-4-DEHYDRORHAMNOSE REDUCTASE"/>
    <property type="match status" value="1"/>
</dbReference>
<dbReference type="EMBL" id="KL198044">
    <property type="protein sequence ID" value="KDQ13344.1"/>
    <property type="molecule type" value="Genomic_DNA"/>
</dbReference>
<evidence type="ECO:0000313" key="3">
    <source>
        <dbReference type="Proteomes" id="UP000027195"/>
    </source>
</evidence>
<dbReference type="InParanoid" id="A0A067MCU1"/>
<organism evidence="2 3">
    <name type="scientific">Botryobasidium botryosum (strain FD-172 SS1)</name>
    <dbReference type="NCBI Taxonomy" id="930990"/>
    <lineage>
        <taxon>Eukaryota</taxon>
        <taxon>Fungi</taxon>
        <taxon>Dikarya</taxon>
        <taxon>Basidiomycota</taxon>
        <taxon>Agaricomycotina</taxon>
        <taxon>Agaricomycetes</taxon>
        <taxon>Cantharellales</taxon>
        <taxon>Botryobasidiaceae</taxon>
        <taxon>Botryobasidium</taxon>
    </lineage>
</organism>
<dbReference type="AlphaFoldDB" id="A0A067MCU1"/>
<evidence type="ECO:0000313" key="2">
    <source>
        <dbReference type="EMBL" id="KDQ13344.1"/>
    </source>
</evidence>
<dbReference type="Proteomes" id="UP000027195">
    <property type="component" value="Unassembled WGS sequence"/>
</dbReference>
<dbReference type="GO" id="GO:0048269">
    <property type="term" value="C:methionine adenosyltransferase complex"/>
    <property type="evidence" value="ECO:0007669"/>
    <property type="project" value="TreeGrafter"/>
</dbReference>
<proteinExistence type="predicted"/>
<dbReference type="GO" id="GO:0048270">
    <property type="term" value="F:methionine adenosyltransferase regulator activity"/>
    <property type="evidence" value="ECO:0007669"/>
    <property type="project" value="TreeGrafter"/>
</dbReference>
<sequence>MSIKIVVTGASGILGSAIFNALKKFEQCHVIGLAHSRPSPELVQLDILDTERLEVFLKEQRPDWVIHCAAERRPDIAEKPENSEWVEKLNTTLPATLSELSLPASKWPGFTLLHISTDYVFNGEAPPSGYDVNDPVCPLQSYGKSKAAAEEGVLKIRDNGGKSVVLRVPVLYGPTRENADTAINVLIDVVQSSKAAKMDNYAIRYPTNVLDIADFIVKLIESAFKAHNSPSGALPPILHFTSPKSYTKYDICLILARILGKSHDHIEPETHPANTVNRPKDCHLSMRVVTDDLGLSEYKDEKSFRDLETWFNEWLSKETS</sequence>
<dbReference type="Gene3D" id="3.40.50.720">
    <property type="entry name" value="NAD(P)-binding Rossmann-like Domain"/>
    <property type="match status" value="1"/>
</dbReference>
<dbReference type="HOGENOM" id="CLU_045518_0_0_1"/>
<dbReference type="UniPathway" id="UPA00315">
    <property type="reaction ID" value="UER00080"/>
</dbReference>
<dbReference type="InterPro" id="IPR036291">
    <property type="entry name" value="NAD(P)-bd_dom_sf"/>
</dbReference>
<dbReference type="GO" id="GO:0006556">
    <property type="term" value="P:S-adenosylmethionine biosynthetic process"/>
    <property type="evidence" value="ECO:0007669"/>
    <property type="project" value="UniProtKB-UniPathway"/>
</dbReference>
<dbReference type="Pfam" id="PF04321">
    <property type="entry name" value="RmlD_sub_bind"/>
    <property type="match status" value="1"/>
</dbReference>
<name>A0A067MCU1_BOTB1</name>
<dbReference type="STRING" id="930990.A0A067MCU1"/>
<evidence type="ECO:0000259" key="1">
    <source>
        <dbReference type="Pfam" id="PF04321"/>
    </source>
</evidence>
<dbReference type="OrthoDB" id="6235964at2759"/>
<dbReference type="PANTHER" id="PTHR10491:SF4">
    <property type="entry name" value="METHIONINE ADENOSYLTRANSFERASE 2 SUBUNIT BETA"/>
    <property type="match status" value="1"/>
</dbReference>